<dbReference type="Gene3D" id="1.10.10.10">
    <property type="entry name" value="Winged helix-like DNA-binding domain superfamily/Winged helix DNA-binding domain"/>
    <property type="match status" value="1"/>
</dbReference>
<organism evidence="8 9">
    <name type="scientific">Blautia difficilis</name>
    <dbReference type="NCBI Taxonomy" id="2763027"/>
    <lineage>
        <taxon>Bacteria</taxon>
        <taxon>Bacillati</taxon>
        <taxon>Bacillota</taxon>
        <taxon>Clostridia</taxon>
        <taxon>Lachnospirales</taxon>
        <taxon>Lachnospiraceae</taxon>
        <taxon>Blautia</taxon>
    </lineage>
</organism>
<dbReference type="SUPFAM" id="SSF88659">
    <property type="entry name" value="Sigma3 and sigma4 domains of RNA polymerase sigma factors"/>
    <property type="match status" value="1"/>
</dbReference>
<gene>
    <name evidence="8" type="ORF">H8Z82_13280</name>
</gene>
<keyword evidence="5" id="KW-0804">Transcription</keyword>
<dbReference type="InterPro" id="IPR007630">
    <property type="entry name" value="RNA_pol_sigma70_r4"/>
</dbReference>
<evidence type="ECO:0000256" key="1">
    <source>
        <dbReference type="ARBA" id="ARBA00010641"/>
    </source>
</evidence>
<comment type="caution">
    <text evidence="8">The sequence shown here is derived from an EMBL/GenBank/DDBJ whole genome shotgun (WGS) entry which is preliminary data.</text>
</comment>
<dbReference type="PRINTS" id="PR00046">
    <property type="entry name" value="SIGMA70FCT"/>
</dbReference>
<evidence type="ECO:0000256" key="3">
    <source>
        <dbReference type="ARBA" id="ARBA00023082"/>
    </source>
</evidence>
<dbReference type="CDD" id="cd06171">
    <property type="entry name" value="Sigma70_r4"/>
    <property type="match status" value="1"/>
</dbReference>
<dbReference type="Pfam" id="PF04545">
    <property type="entry name" value="Sigma70_r4"/>
    <property type="match status" value="1"/>
</dbReference>
<evidence type="ECO:0000259" key="6">
    <source>
        <dbReference type="Pfam" id="PF04542"/>
    </source>
</evidence>
<dbReference type="InterPro" id="IPR036388">
    <property type="entry name" value="WH-like_DNA-bd_sf"/>
</dbReference>
<feature type="domain" description="RNA polymerase sigma-70 region 4" evidence="7">
    <location>
        <begin position="123"/>
        <end position="170"/>
    </location>
</feature>
<comment type="similarity">
    <text evidence="1">Belongs to the sigma-70 factor family. ECF subfamily.</text>
</comment>
<sequence>MQRLSLMKRRRMKYEEFECIYQEYYLKILTFIHKRVPDLYEAEELTGDVFLSFYRNMDSYDEEKGSIATWLYAITANRLKNYYRDKKTHYSLEILKQQTIPREKMPEEIVAKIMREETLRKSLEQLSDREREILLGRFYYQKSSTELGRQMNLSPGNVRMIQKRALEKLRMIMEKQGE</sequence>
<dbReference type="EMBL" id="JACOQG010000025">
    <property type="protein sequence ID" value="MBC5780603.1"/>
    <property type="molecule type" value="Genomic_DNA"/>
</dbReference>
<dbReference type="InterPro" id="IPR000943">
    <property type="entry name" value="RNA_pol_sigma70"/>
</dbReference>
<dbReference type="SUPFAM" id="SSF88946">
    <property type="entry name" value="Sigma2 domain of RNA polymerase sigma factors"/>
    <property type="match status" value="1"/>
</dbReference>
<evidence type="ECO:0000256" key="4">
    <source>
        <dbReference type="ARBA" id="ARBA00023125"/>
    </source>
</evidence>
<dbReference type="PANTHER" id="PTHR43133:SF8">
    <property type="entry name" value="RNA POLYMERASE SIGMA FACTOR HI_1459-RELATED"/>
    <property type="match status" value="1"/>
</dbReference>
<dbReference type="PANTHER" id="PTHR43133">
    <property type="entry name" value="RNA POLYMERASE ECF-TYPE SIGMA FACTO"/>
    <property type="match status" value="1"/>
</dbReference>
<evidence type="ECO:0000313" key="8">
    <source>
        <dbReference type="EMBL" id="MBC5780603.1"/>
    </source>
</evidence>
<dbReference type="InterPro" id="IPR014284">
    <property type="entry name" value="RNA_pol_sigma-70_dom"/>
</dbReference>
<name>A0ABR7ILF4_9FIRM</name>
<dbReference type="InterPro" id="IPR013325">
    <property type="entry name" value="RNA_pol_sigma_r2"/>
</dbReference>
<dbReference type="InterPro" id="IPR007627">
    <property type="entry name" value="RNA_pol_sigma70_r2"/>
</dbReference>
<dbReference type="InterPro" id="IPR039425">
    <property type="entry name" value="RNA_pol_sigma-70-like"/>
</dbReference>
<evidence type="ECO:0000256" key="2">
    <source>
        <dbReference type="ARBA" id="ARBA00023015"/>
    </source>
</evidence>
<proteinExistence type="inferred from homology"/>
<dbReference type="Gene3D" id="1.10.1740.10">
    <property type="match status" value="1"/>
</dbReference>
<dbReference type="Proteomes" id="UP000649826">
    <property type="component" value="Unassembled WGS sequence"/>
</dbReference>
<keyword evidence="4" id="KW-0238">DNA-binding</keyword>
<keyword evidence="3" id="KW-0731">Sigma factor</keyword>
<keyword evidence="2" id="KW-0805">Transcription regulation</keyword>
<protein>
    <submittedName>
        <fullName evidence="8">Sigma-70 family RNA polymerase sigma factor</fullName>
    </submittedName>
</protein>
<dbReference type="Pfam" id="PF04542">
    <property type="entry name" value="Sigma70_r2"/>
    <property type="match status" value="1"/>
</dbReference>
<dbReference type="InterPro" id="IPR013324">
    <property type="entry name" value="RNA_pol_sigma_r3/r4-like"/>
</dbReference>
<evidence type="ECO:0000256" key="5">
    <source>
        <dbReference type="ARBA" id="ARBA00023163"/>
    </source>
</evidence>
<reference evidence="8 9" key="1">
    <citation type="submission" date="2020-08" db="EMBL/GenBank/DDBJ databases">
        <title>Genome public.</title>
        <authorList>
            <person name="Liu C."/>
            <person name="Sun Q."/>
        </authorList>
    </citation>
    <scope>NUCLEOTIDE SEQUENCE [LARGE SCALE GENOMIC DNA]</scope>
    <source>
        <strain evidence="8 9">M29</strain>
    </source>
</reference>
<evidence type="ECO:0000313" key="9">
    <source>
        <dbReference type="Proteomes" id="UP000649826"/>
    </source>
</evidence>
<accession>A0ABR7ILF4</accession>
<evidence type="ECO:0000259" key="7">
    <source>
        <dbReference type="Pfam" id="PF04545"/>
    </source>
</evidence>
<dbReference type="NCBIfam" id="TIGR02937">
    <property type="entry name" value="sigma70-ECF"/>
    <property type="match status" value="1"/>
</dbReference>
<keyword evidence="9" id="KW-1185">Reference proteome</keyword>
<feature type="domain" description="RNA polymerase sigma-70 region 2" evidence="6">
    <location>
        <begin position="20"/>
        <end position="87"/>
    </location>
</feature>